<reference evidence="2" key="1">
    <citation type="journal article" date="2021" name="bioRxiv">
        <title>Whole Genome Assembly and Annotation of Northern Wild Rice, Zizania palustris L., Supports a Whole Genome Duplication in the Zizania Genus.</title>
        <authorList>
            <person name="Haas M."/>
            <person name="Kono T."/>
            <person name="Macchietto M."/>
            <person name="Millas R."/>
            <person name="McGilp L."/>
            <person name="Shao M."/>
            <person name="Duquette J."/>
            <person name="Hirsch C.N."/>
            <person name="Kimball J."/>
        </authorList>
    </citation>
    <scope>NUCLEOTIDE SEQUENCE</scope>
    <source>
        <tissue evidence="2">Fresh leaf tissue</tissue>
    </source>
</reference>
<evidence type="ECO:0000313" key="2">
    <source>
        <dbReference type="EMBL" id="KAG8051309.1"/>
    </source>
</evidence>
<keyword evidence="3" id="KW-1185">Reference proteome</keyword>
<proteinExistence type="predicted"/>
<dbReference type="AlphaFoldDB" id="A0A8J5S728"/>
<evidence type="ECO:0000256" key="1">
    <source>
        <dbReference type="SAM" id="MobiDB-lite"/>
    </source>
</evidence>
<dbReference type="Proteomes" id="UP000729402">
    <property type="component" value="Unassembled WGS sequence"/>
</dbReference>
<feature type="compositionally biased region" description="Basic residues" evidence="1">
    <location>
        <begin position="113"/>
        <end position="132"/>
    </location>
</feature>
<feature type="region of interest" description="Disordered" evidence="1">
    <location>
        <begin position="94"/>
        <end position="176"/>
    </location>
</feature>
<gene>
    <name evidence="2" type="ORF">GUJ93_ZPchr0009g549</name>
</gene>
<feature type="compositionally biased region" description="Low complexity" evidence="1">
    <location>
        <begin position="133"/>
        <end position="143"/>
    </location>
</feature>
<protein>
    <submittedName>
        <fullName evidence="2">Uncharacterized protein</fullName>
    </submittedName>
</protein>
<dbReference type="EMBL" id="JAAALK010000289">
    <property type="protein sequence ID" value="KAG8051309.1"/>
    <property type="molecule type" value="Genomic_DNA"/>
</dbReference>
<feature type="compositionally biased region" description="Basic residues" evidence="1">
    <location>
        <begin position="155"/>
        <end position="176"/>
    </location>
</feature>
<comment type="caution">
    <text evidence="2">The sequence shown here is derived from an EMBL/GenBank/DDBJ whole genome shotgun (WGS) entry which is preliminary data.</text>
</comment>
<name>A0A8J5S728_ZIZPA</name>
<accession>A0A8J5S728</accession>
<reference evidence="2" key="2">
    <citation type="submission" date="2021-02" db="EMBL/GenBank/DDBJ databases">
        <authorList>
            <person name="Kimball J.A."/>
            <person name="Haas M.W."/>
            <person name="Macchietto M."/>
            <person name="Kono T."/>
            <person name="Duquette J."/>
            <person name="Shao M."/>
        </authorList>
    </citation>
    <scope>NUCLEOTIDE SEQUENCE</scope>
    <source>
        <tissue evidence="2">Fresh leaf tissue</tissue>
    </source>
</reference>
<organism evidence="2 3">
    <name type="scientific">Zizania palustris</name>
    <name type="common">Northern wild rice</name>
    <dbReference type="NCBI Taxonomy" id="103762"/>
    <lineage>
        <taxon>Eukaryota</taxon>
        <taxon>Viridiplantae</taxon>
        <taxon>Streptophyta</taxon>
        <taxon>Embryophyta</taxon>
        <taxon>Tracheophyta</taxon>
        <taxon>Spermatophyta</taxon>
        <taxon>Magnoliopsida</taxon>
        <taxon>Liliopsida</taxon>
        <taxon>Poales</taxon>
        <taxon>Poaceae</taxon>
        <taxon>BOP clade</taxon>
        <taxon>Oryzoideae</taxon>
        <taxon>Oryzeae</taxon>
        <taxon>Zizaniinae</taxon>
        <taxon>Zizania</taxon>
    </lineage>
</organism>
<evidence type="ECO:0000313" key="3">
    <source>
        <dbReference type="Proteomes" id="UP000729402"/>
    </source>
</evidence>
<sequence length="202" mass="22412">MGRRTRRHCLTGHFNRLVAPAMTSSQSSPLPVIVAVEGMVVAHGMAGSSTMDAEGTRWLDYRGSKKKRGLGLNPNPNLRSLPLTAARPLDRALALPQATSTDPRSPSGERRTPARKPAGRARRRRSRSRSLRRTLALSRATSTDPRSPSGERRTPARKPAGRAHRRRTLRRTLARPLHRSLTPLVLARPLRRSLTPLARRTD</sequence>